<dbReference type="InterPro" id="IPR046952">
    <property type="entry name" value="GSHR/TRXR-like"/>
</dbReference>
<comment type="subcellular location">
    <subcellularLocation>
        <location evidence="12">Cytoplasm</location>
    </subcellularLocation>
</comment>
<keyword evidence="9 11" id="KW-0676">Redox-active center</keyword>
<evidence type="ECO:0000259" key="14">
    <source>
        <dbReference type="Pfam" id="PF07992"/>
    </source>
</evidence>
<evidence type="ECO:0000256" key="12">
    <source>
        <dbReference type="RuleBase" id="RU365016"/>
    </source>
</evidence>
<evidence type="ECO:0000256" key="5">
    <source>
        <dbReference type="ARBA" id="ARBA00022630"/>
    </source>
</evidence>
<dbReference type="PRINTS" id="PR00368">
    <property type="entry name" value="FADPNR"/>
</dbReference>
<dbReference type="Gene3D" id="3.30.390.30">
    <property type="match status" value="1"/>
</dbReference>
<accession>A0ABR0EHT3</accession>
<dbReference type="Gene3D" id="3.50.50.60">
    <property type="entry name" value="FAD/NAD(P)-binding domain"/>
    <property type="match status" value="2"/>
</dbReference>
<evidence type="ECO:0000313" key="15">
    <source>
        <dbReference type="EMBL" id="KAK4501067.1"/>
    </source>
</evidence>
<dbReference type="PIRSF" id="PIRSF000350">
    <property type="entry name" value="Mercury_reductase_MerA"/>
    <property type="match status" value="1"/>
</dbReference>
<dbReference type="NCBIfam" id="NF004776">
    <property type="entry name" value="PRK06116.1"/>
    <property type="match status" value="1"/>
</dbReference>
<dbReference type="EC" id="1.8.1.7" evidence="3 12"/>
<sequence>MAQIVKECDYLVIGGGSGGLASARRASNLYRAKTILVEAKRLGGTCVNVGCVPKKVTWHAASIHETLKDAKNYGFSFKETKAFDWQGFVAKRAALVKRLNTIHEEHLNDESIEYLHGTASLVGHQTVNVALDGDEFNLVAVKAKHILIAVGGHPSIPSDIEGSELGITSDGFFELQKQPKKVAIVGAGYIAVELAGMFNALGTETHMFIRHDQFLRSFDPMIQDQLMIQYERCGIVVHKQSSQVKVEDIGNGWKKLYYKDSDGESTDEFDCILWAVGRTPELSRLHLDATNVQLDDKSRIKTDKYQNTNVHNIQALGDVCDRGFELTPVAIAAGRRLADRLFGGDRHADAHLEYDSIPSVVFSHPEIGSIGLTEPAARKQYGDSNIKIYNTSFSSLYYSVFDNRQDAIPCSYKLVCVGQDEKVVGLHIIGPGSSEMLQGFGVALKMGATKADFDRCVAIHPTNAEELVTMK</sequence>
<dbReference type="Proteomes" id="UP001305779">
    <property type="component" value="Unassembled WGS sequence"/>
</dbReference>
<dbReference type="PANTHER" id="PTHR42737">
    <property type="entry name" value="GLUTATHIONE REDUCTASE"/>
    <property type="match status" value="1"/>
</dbReference>
<name>A0ABR0EHT3_ZASCE</name>
<dbReference type="InterPro" id="IPR036188">
    <property type="entry name" value="FAD/NAD-bd_sf"/>
</dbReference>
<keyword evidence="12" id="KW-0521">NADP</keyword>
<evidence type="ECO:0000259" key="13">
    <source>
        <dbReference type="Pfam" id="PF02852"/>
    </source>
</evidence>
<comment type="catalytic activity">
    <reaction evidence="12">
        <text>2 glutathione + NADP(+) = glutathione disulfide + NADPH + H(+)</text>
        <dbReference type="Rhea" id="RHEA:11740"/>
        <dbReference type="ChEBI" id="CHEBI:15378"/>
        <dbReference type="ChEBI" id="CHEBI:57783"/>
        <dbReference type="ChEBI" id="CHEBI:57925"/>
        <dbReference type="ChEBI" id="CHEBI:58297"/>
        <dbReference type="ChEBI" id="CHEBI:58349"/>
        <dbReference type="EC" id="1.8.1.7"/>
    </reaction>
</comment>
<dbReference type="EMBL" id="JAXOVC010000005">
    <property type="protein sequence ID" value="KAK4501067.1"/>
    <property type="molecule type" value="Genomic_DNA"/>
</dbReference>
<dbReference type="Pfam" id="PF07992">
    <property type="entry name" value="Pyr_redox_2"/>
    <property type="match status" value="1"/>
</dbReference>
<feature type="domain" description="FAD/NAD(P)-binding" evidence="14">
    <location>
        <begin position="9"/>
        <end position="334"/>
    </location>
</feature>
<evidence type="ECO:0000256" key="6">
    <source>
        <dbReference type="ARBA" id="ARBA00022827"/>
    </source>
</evidence>
<keyword evidence="6 11" id="KW-0274">FAD</keyword>
<comment type="caution">
    <text evidence="15">The sequence shown here is derived from an EMBL/GenBank/DDBJ whole genome shotgun (WGS) entry which is preliminary data.</text>
</comment>
<keyword evidence="7 11" id="KW-0560">Oxidoreductase</keyword>
<dbReference type="PRINTS" id="PR00411">
    <property type="entry name" value="PNDRDTASEI"/>
</dbReference>
<evidence type="ECO:0000313" key="16">
    <source>
        <dbReference type="Proteomes" id="UP001305779"/>
    </source>
</evidence>
<evidence type="ECO:0000256" key="4">
    <source>
        <dbReference type="ARBA" id="ARBA00017111"/>
    </source>
</evidence>
<dbReference type="SUPFAM" id="SSF51905">
    <property type="entry name" value="FAD/NAD(P)-binding domain"/>
    <property type="match status" value="1"/>
</dbReference>
<dbReference type="Pfam" id="PF02852">
    <property type="entry name" value="Pyr_redox_dim"/>
    <property type="match status" value="1"/>
</dbReference>
<dbReference type="PANTHER" id="PTHR42737:SF2">
    <property type="entry name" value="GLUTATHIONE REDUCTASE"/>
    <property type="match status" value="1"/>
</dbReference>
<feature type="domain" description="Pyridine nucleotide-disulphide oxidoreductase dimerisation" evidence="13">
    <location>
        <begin position="357"/>
        <end position="470"/>
    </location>
</feature>
<keyword evidence="12" id="KW-0963">Cytoplasm</keyword>
<protein>
    <recommendedName>
        <fullName evidence="4 12">Glutathione reductase</fullName>
        <ecNumber evidence="3 12">1.8.1.7</ecNumber>
    </recommendedName>
</protein>
<evidence type="ECO:0000256" key="7">
    <source>
        <dbReference type="ARBA" id="ARBA00023002"/>
    </source>
</evidence>
<evidence type="ECO:0000256" key="8">
    <source>
        <dbReference type="ARBA" id="ARBA00023157"/>
    </source>
</evidence>
<keyword evidence="5 11" id="KW-0285">Flavoprotein</keyword>
<dbReference type="InterPro" id="IPR016156">
    <property type="entry name" value="FAD/NAD-linked_Rdtase_dimer_sf"/>
</dbReference>
<proteinExistence type="inferred from homology"/>
<dbReference type="InterPro" id="IPR001100">
    <property type="entry name" value="Pyr_nuc-diS_OxRdtase"/>
</dbReference>
<keyword evidence="16" id="KW-1185">Reference proteome</keyword>
<dbReference type="NCBIfam" id="TIGR01421">
    <property type="entry name" value="gluta_reduc_1"/>
    <property type="match status" value="1"/>
</dbReference>
<dbReference type="InterPro" id="IPR012999">
    <property type="entry name" value="Pyr_OxRdtase_I_AS"/>
</dbReference>
<comment type="cofactor">
    <cofactor evidence="1 12">
        <name>FAD</name>
        <dbReference type="ChEBI" id="CHEBI:57692"/>
    </cofactor>
</comment>
<organism evidence="15 16">
    <name type="scientific">Zasmidium cellare</name>
    <name type="common">Wine cellar mold</name>
    <name type="synonym">Racodium cellare</name>
    <dbReference type="NCBI Taxonomy" id="395010"/>
    <lineage>
        <taxon>Eukaryota</taxon>
        <taxon>Fungi</taxon>
        <taxon>Dikarya</taxon>
        <taxon>Ascomycota</taxon>
        <taxon>Pezizomycotina</taxon>
        <taxon>Dothideomycetes</taxon>
        <taxon>Dothideomycetidae</taxon>
        <taxon>Mycosphaerellales</taxon>
        <taxon>Mycosphaerellaceae</taxon>
        <taxon>Zasmidium</taxon>
    </lineage>
</organism>
<evidence type="ECO:0000256" key="1">
    <source>
        <dbReference type="ARBA" id="ARBA00001974"/>
    </source>
</evidence>
<evidence type="ECO:0000256" key="3">
    <source>
        <dbReference type="ARBA" id="ARBA00012607"/>
    </source>
</evidence>
<keyword evidence="8" id="KW-1015">Disulfide bond</keyword>
<reference evidence="15 16" key="1">
    <citation type="journal article" date="2023" name="G3 (Bethesda)">
        <title>A chromosome-level genome assembly of Zasmidium syzygii isolated from banana leaves.</title>
        <authorList>
            <person name="van Westerhoven A.C."/>
            <person name="Mehrabi R."/>
            <person name="Talebi R."/>
            <person name="Steentjes M.B.F."/>
            <person name="Corcolon B."/>
            <person name="Chong P.A."/>
            <person name="Kema G.H.J."/>
            <person name="Seidl M.F."/>
        </authorList>
    </citation>
    <scope>NUCLEOTIDE SEQUENCE [LARGE SCALE GENOMIC DNA]</scope>
    <source>
        <strain evidence="15 16">P124</strain>
    </source>
</reference>
<evidence type="ECO:0000256" key="9">
    <source>
        <dbReference type="ARBA" id="ARBA00023284"/>
    </source>
</evidence>
<dbReference type="SUPFAM" id="SSF55424">
    <property type="entry name" value="FAD/NAD-linked reductases, dimerisation (C-terminal) domain"/>
    <property type="match status" value="1"/>
</dbReference>
<dbReference type="PROSITE" id="PS00076">
    <property type="entry name" value="PYRIDINE_REDOX_1"/>
    <property type="match status" value="1"/>
</dbReference>
<evidence type="ECO:0000256" key="10">
    <source>
        <dbReference type="ARBA" id="ARBA00056905"/>
    </source>
</evidence>
<comment type="similarity">
    <text evidence="2 11">Belongs to the class-I pyridine nucleotide-disulfide oxidoreductase family.</text>
</comment>
<evidence type="ECO:0000256" key="11">
    <source>
        <dbReference type="RuleBase" id="RU003691"/>
    </source>
</evidence>
<evidence type="ECO:0000256" key="2">
    <source>
        <dbReference type="ARBA" id="ARBA00007532"/>
    </source>
</evidence>
<dbReference type="InterPro" id="IPR004099">
    <property type="entry name" value="Pyr_nucl-diS_OxRdtase_dimer"/>
</dbReference>
<dbReference type="InterPro" id="IPR023753">
    <property type="entry name" value="FAD/NAD-binding_dom"/>
</dbReference>
<comment type="function">
    <text evidence="10 12">Catalyzes the reduction of glutathione disulfide (GSSG) to reduced glutathione (GSH). Constitutes the major mechanism to maintain a high GSH:GSSG ratio in the cytosol.</text>
</comment>
<gene>
    <name evidence="15" type="ORF">PRZ48_006873</name>
</gene>
<dbReference type="InterPro" id="IPR006322">
    <property type="entry name" value="Glutathione_Rdtase_euk/bac"/>
</dbReference>